<organism evidence="2 3">
    <name type="scientific">Halolactibacillus miurensis</name>
    <dbReference type="NCBI Taxonomy" id="306541"/>
    <lineage>
        <taxon>Bacteria</taxon>
        <taxon>Bacillati</taxon>
        <taxon>Bacillota</taxon>
        <taxon>Bacilli</taxon>
        <taxon>Bacillales</taxon>
        <taxon>Bacillaceae</taxon>
        <taxon>Halolactibacillus</taxon>
    </lineage>
</organism>
<dbReference type="OrthoDB" id="2223053at2"/>
<gene>
    <name evidence="1" type="ORF">HMI01_22090</name>
    <name evidence="2" type="ORF">SAMN05421668_12538</name>
</gene>
<dbReference type="Proteomes" id="UP000321773">
    <property type="component" value="Unassembled WGS sequence"/>
</dbReference>
<dbReference type="RefSeq" id="WP_062318911.1">
    <property type="nucleotide sequence ID" value="NZ_BJWJ01000026.1"/>
</dbReference>
<evidence type="ECO:0000313" key="3">
    <source>
        <dbReference type="Proteomes" id="UP000199139"/>
    </source>
</evidence>
<reference evidence="2 3" key="1">
    <citation type="submission" date="2016-10" db="EMBL/GenBank/DDBJ databases">
        <authorList>
            <person name="de Groot N.N."/>
        </authorList>
    </citation>
    <scope>NUCLEOTIDE SEQUENCE [LARGE SCALE GENOMIC DNA]</scope>
    <source>
        <strain evidence="2 3">DSM 17074</strain>
    </source>
</reference>
<dbReference type="EMBL" id="BJWJ01000026">
    <property type="protein sequence ID" value="GEM05221.1"/>
    <property type="molecule type" value="Genomic_DNA"/>
</dbReference>
<proteinExistence type="predicted"/>
<accession>A0A1I6UEP3</accession>
<dbReference type="EMBL" id="FPAI01000025">
    <property type="protein sequence ID" value="SFS99881.1"/>
    <property type="molecule type" value="Genomic_DNA"/>
</dbReference>
<evidence type="ECO:0000313" key="4">
    <source>
        <dbReference type="Proteomes" id="UP000321773"/>
    </source>
</evidence>
<reference evidence="1 4" key="2">
    <citation type="submission" date="2019-07" db="EMBL/GenBank/DDBJ databases">
        <title>Whole genome shotgun sequence of Halolactibacillus miurensis NBRC 100873.</title>
        <authorList>
            <person name="Hosoyama A."/>
            <person name="Uohara A."/>
            <person name="Ohji S."/>
            <person name="Ichikawa N."/>
        </authorList>
    </citation>
    <scope>NUCLEOTIDE SEQUENCE [LARGE SCALE GENOMIC DNA]</scope>
    <source>
        <strain evidence="1 4">NBRC 100873</strain>
    </source>
</reference>
<dbReference type="Proteomes" id="UP000199139">
    <property type="component" value="Unassembled WGS sequence"/>
</dbReference>
<keyword evidence="4" id="KW-1185">Reference proteome</keyword>
<dbReference type="AlphaFoldDB" id="A0A1I6UEP3"/>
<name>A0A1I6UEP3_9BACI</name>
<sequence>MKELQFEHLSFYYHDAMNVLTNSENKTVIFVNKDYDEIHGVVEIKANETFKIFPRYNVNFLIDQYEITVSANYVDSE</sequence>
<evidence type="ECO:0000313" key="2">
    <source>
        <dbReference type="EMBL" id="SFS99881.1"/>
    </source>
</evidence>
<protein>
    <submittedName>
        <fullName evidence="2">Uncharacterized protein</fullName>
    </submittedName>
</protein>
<evidence type="ECO:0000313" key="1">
    <source>
        <dbReference type="EMBL" id="GEM05221.1"/>
    </source>
</evidence>